<dbReference type="OrthoDB" id="10042665at2759"/>
<dbReference type="Gene3D" id="3.40.50.300">
    <property type="entry name" value="P-loop containing nucleotide triphosphate hydrolases"/>
    <property type="match status" value="1"/>
</dbReference>
<dbReference type="PANTHER" id="PTHR46411:SF3">
    <property type="entry name" value="AAA+ ATPASE DOMAIN-CONTAINING PROTEIN"/>
    <property type="match status" value="1"/>
</dbReference>
<organism evidence="4 5">
    <name type="scientific">Metarhizium album (strain ARSEF 1941)</name>
    <dbReference type="NCBI Taxonomy" id="1081103"/>
    <lineage>
        <taxon>Eukaryota</taxon>
        <taxon>Fungi</taxon>
        <taxon>Dikarya</taxon>
        <taxon>Ascomycota</taxon>
        <taxon>Pezizomycotina</taxon>
        <taxon>Sordariomycetes</taxon>
        <taxon>Hypocreomycetidae</taxon>
        <taxon>Hypocreales</taxon>
        <taxon>Clavicipitaceae</taxon>
        <taxon>Metarhizium</taxon>
    </lineage>
</organism>
<dbReference type="GeneID" id="63741668"/>
<dbReference type="Proteomes" id="UP000030816">
    <property type="component" value="Unassembled WGS sequence"/>
</dbReference>
<dbReference type="HOGENOM" id="CLU_004471_6_3_1"/>
<evidence type="ECO:0000313" key="5">
    <source>
        <dbReference type="Proteomes" id="UP000030816"/>
    </source>
</evidence>
<protein>
    <submittedName>
        <fullName evidence="4">ATPase, AAA-type, core</fullName>
    </submittedName>
</protein>
<dbReference type="PANTHER" id="PTHR46411">
    <property type="entry name" value="FAMILY ATPASE, PUTATIVE-RELATED"/>
    <property type="match status" value="1"/>
</dbReference>
<sequence>MEGRDIAKGGSSASVDDNAAVARREEEGGKEGGPAGMVPRVQTLYRKTNRKGKEFWSLEKGRGGKRVTDLEQLQSFAIIKKCKKADRNTFELVSVVIQSPHLLDVLDERFRGYPEYRTDLAQVELEAPFGCFLHRWDAFKAARDADGQQPDAQELVNLLYDIMEKELCVLMRRMGISIRQRSVPFDGLWMIFAPGCDVAGKVNGMYAGAVFINGSYRDTPQGTFFVLSCKNIDRNAIKGWNLFEVKIGEYVGEKPLASLEYFPLQYGRDSAGIRQQLRTSGEGFEKLQNYSYRHYEGVALYHKYNCPEMTGIRIKGDIILDWATWAIHSPGNGPTLRPLTATQCSRVDDADDERRRSLNWRAWYRGGTTRATSSAEAEKPLTEDQLIYTSPTVCGYSFSNRRWMRFFTNCILPRGRTRALESLAVADRKSILAATKQHIFMREYSEGTLNYNSKGVVIHLRGGPGTGKTYTAEAIADAIDVPLYTLTANDLIAVTFNMKDTLNVTLDMLDNWNAVLLIDKSDEFLRQCVASDTKMREMKSILLDCLDHFKGVVLFSSSFIQEMDETFESKISLTVDCGPLDKSTREKVWKSLLDNVMPCFGSSVRTDPEALGWLASWKLNGNEIKNIVRRGTYHATAKSEPLRDDHLLDLLWQHGIPSPEIALTEAPGYQSDQPPWALTDTAG</sequence>
<dbReference type="InterPro" id="IPR003959">
    <property type="entry name" value="ATPase_AAA_core"/>
</dbReference>
<dbReference type="Pfam" id="PF00004">
    <property type="entry name" value="AAA"/>
    <property type="match status" value="1"/>
</dbReference>
<dbReference type="AlphaFoldDB" id="A0A0B2WG64"/>
<feature type="domain" description="ATPase AAA-type core" evidence="2">
    <location>
        <begin position="460"/>
        <end position="567"/>
    </location>
</feature>
<dbReference type="InterPro" id="IPR027417">
    <property type="entry name" value="P-loop_NTPase"/>
</dbReference>
<feature type="region of interest" description="Disordered" evidence="1">
    <location>
        <begin position="1"/>
        <end position="38"/>
    </location>
</feature>
<comment type="caution">
    <text evidence="4">The sequence shown here is derived from an EMBL/GenBank/DDBJ whole genome shotgun (WGS) entry which is preliminary data.</text>
</comment>
<keyword evidence="5" id="KW-1185">Reference proteome</keyword>
<evidence type="ECO:0000259" key="3">
    <source>
        <dbReference type="Pfam" id="PF22942"/>
    </source>
</evidence>
<dbReference type="EMBL" id="AZHE01000028">
    <property type="protein sequence ID" value="KHN94986.1"/>
    <property type="molecule type" value="Genomic_DNA"/>
</dbReference>
<feature type="domain" description="DUF7025" evidence="3">
    <location>
        <begin position="179"/>
        <end position="266"/>
    </location>
</feature>
<dbReference type="InterPro" id="IPR054289">
    <property type="entry name" value="DUF7025"/>
</dbReference>
<dbReference type="STRING" id="1081103.A0A0B2WG64"/>
<gene>
    <name evidence="4" type="ORF">MAM_07213</name>
</gene>
<evidence type="ECO:0000313" key="4">
    <source>
        <dbReference type="EMBL" id="KHN94986.1"/>
    </source>
</evidence>
<evidence type="ECO:0000256" key="1">
    <source>
        <dbReference type="SAM" id="MobiDB-lite"/>
    </source>
</evidence>
<name>A0A0B2WG64_METAS</name>
<evidence type="ECO:0000259" key="2">
    <source>
        <dbReference type="Pfam" id="PF00004"/>
    </source>
</evidence>
<dbReference type="GO" id="GO:0016887">
    <property type="term" value="F:ATP hydrolysis activity"/>
    <property type="evidence" value="ECO:0007669"/>
    <property type="project" value="InterPro"/>
</dbReference>
<dbReference type="Pfam" id="PF22942">
    <property type="entry name" value="DUF7025"/>
    <property type="match status" value="1"/>
</dbReference>
<accession>A0A0B2WG64</accession>
<dbReference type="GO" id="GO:0005524">
    <property type="term" value="F:ATP binding"/>
    <property type="evidence" value="ECO:0007669"/>
    <property type="project" value="InterPro"/>
</dbReference>
<reference evidence="4 5" key="1">
    <citation type="journal article" date="2014" name="Proc. Natl. Acad. Sci. U.S.A.">
        <title>Trajectory and genomic determinants of fungal-pathogen speciation and host adaptation.</title>
        <authorList>
            <person name="Hu X."/>
            <person name="Xiao G."/>
            <person name="Zheng P."/>
            <person name="Shang Y."/>
            <person name="Su Y."/>
            <person name="Zhang X."/>
            <person name="Liu X."/>
            <person name="Zhan S."/>
            <person name="St Leger R.J."/>
            <person name="Wang C."/>
        </authorList>
    </citation>
    <scope>NUCLEOTIDE SEQUENCE [LARGE SCALE GENOMIC DNA]</scope>
    <source>
        <strain evidence="4 5">ARSEF 1941</strain>
    </source>
</reference>
<dbReference type="RefSeq" id="XP_040676052.1">
    <property type="nucleotide sequence ID" value="XM_040826011.1"/>
</dbReference>
<feature type="compositionally biased region" description="Low complexity" evidence="1">
    <location>
        <begin position="11"/>
        <end position="21"/>
    </location>
</feature>
<proteinExistence type="predicted"/>
<dbReference type="SUPFAM" id="SSF52540">
    <property type="entry name" value="P-loop containing nucleoside triphosphate hydrolases"/>
    <property type="match status" value="1"/>
</dbReference>